<dbReference type="AlphaFoldDB" id="A0A3B1A9T6"/>
<protein>
    <recommendedName>
        <fullName evidence="2">Phosphohistidine phosphatase SixA</fullName>
    </recommendedName>
</protein>
<dbReference type="NCBIfam" id="TIGR00249">
    <property type="entry name" value="sixA"/>
    <property type="match status" value="1"/>
</dbReference>
<dbReference type="EMBL" id="UOFS01000046">
    <property type="protein sequence ID" value="VAX00792.1"/>
    <property type="molecule type" value="Genomic_DNA"/>
</dbReference>
<gene>
    <name evidence="1" type="ORF">MNBD_GAMMA22-901</name>
</gene>
<dbReference type="SMART" id="SM00855">
    <property type="entry name" value="PGAM"/>
    <property type="match status" value="1"/>
</dbReference>
<accession>A0A3B1A9T6</accession>
<dbReference type="SUPFAM" id="SSF53254">
    <property type="entry name" value="Phosphoglycerate mutase-like"/>
    <property type="match status" value="1"/>
</dbReference>
<proteinExistence type="predicted"/>
<dbReference type="InterPro" id="IPR013078">
    <property type="entry name" value="His_Pase_superF_clade-1"/>
</dbReference>
<dbReference type="Pfam" id="PF00300">
    <property type="entry name" value="His_Phos_1"/>
    <property type="match status" value="1"/>
</dbReference>
<reference evidence="1" key="1">
    <citation type="submission" date="2018-06" db="EMBL/GenBank/DDBJ databases">
        <authorList>
            <person name="Zhirakovskaya E."/>
        </authorList>
    </citation>
    <scope>NUCLEOTIDE SEQUENCE</scope>
</reference>
<evidence type="ECO:0000313" key="1">
    <source>
        <dbReference type="EMBL" id="VAX00792.1"/>
    </source>
</evidence>
<dbReference type="Gene3D" id="3.40.50.1240">
    <property type="entry name" value="Phosphoglycerate mutase-like"/>
    <property type="match status" value="1"/>
</dbReference>
<dbReference type="GO" id="GO:0005737">
    <property type="term" value="C:cytoplasm"/>
    <property type="evidence" value="ECO:0007669"/>
    <property type="project" value="InterPro"/>
</dbReference>
<sequence length="156" mass="17498">MKIYLTRHGEAATADSDSKRPLSKKGFDDIHRVAIFNKSSGNKVSYVLHSKKLRAQQTAEILASKMLEGDNIELCNDINPNDPLEPLLQIITDLHQDTLIVGHLPYMSYLVARLTDSPESINKITFTPGTMVCLELAENQHGPWRLFSVIQPETIN</sequence>
<dbReference type="InterPro" id="IPR029033">
    <property type="entry name" value="His_PPase_superfam"/>
</dbReference>
<dbReference type="CDD" id="cd07067">
    <property type="entry name" value="HP_PGM_like"/>
    <property type="match status" value="1"/>
</dbReference>
<name>A0A3B1A9T6_9ZZZZ</name>
<organism evidence="1">
    <name type="scientific">hydrothermal vent metagenome</name>
    <dbReference type="NCBI Taxonomy" id="652676"/>
    <lineage>
        <taxon>unclassified sequences</taxon>
        <taxon>metagenomes</taxon>
        <taxon>ecological metagenomes</taxon>
    </lineage>
</organism>
<dbReference type="GO" id="GO:0101006">
    <property type="term" value="F:protein histidine phosphatase activity"/>
    <property type="evidence" value="ECO:0007669"/>
    <property type="project" value="InterPro"/>
</dbReference>
<dbReference type="InterPro" id="IPR004449">
    <property type="entry name" value="SixA"/>
</dbReference>
<evidence type="ECO:0008006" key="2">
    <source>
        <dbReference type="Google" id="ProtNLM"/>
    </source>
</evidence>